<dbReference type="Proteomes" id="UP000199126">
    <property type="component" value="Unassembled WGS sequence"/>
</dbReference>
<dbReference type="InterPro" id="IPR040493">
    <property type="entry name" value="DUF5518"/>
</dbReference>
<evidence type="ECO:0000313" key="3">
    <source>
        <dbReference type="EMBL" id="SEP32190.1"/>
    </source>
</evidence>
<keyword evidence="2" id="KW-1133">Transmembrane helix</keyword>
<dbReference type="EMBL" id="FODV01000051">
    <property type="protein sequence ID" value="SEP32190.1"/>
    <property type="molecule type" value="Genomic_DNA"/>
</dbReference>
<protein>
    <submittedName>
        <fullName evidence="3">Uncharacterized protein</fullName>
    </submittedName>
</protein>
<reference evidence="4" key="1">
    <citation type="submission" date="2016-10" db="EMBL/GenBank/DDBJ databases">
        <authorList>
            <person name="Varghese N."/>
            <person name="Submissions S."/>
        </authorList>
    </citation>
    <scope>NUCLEOTIDE SEQUENCE [LARGE SCALE GENOMIC DNA]</scope>
    <source>
        <strain evidence="4">CGMCC 1.10121</strain>
    </source>
</reference>
<keyword evidence="2" id="KW-0472">Membrane</keyword>
<proteinExistence type="predicted"/>
<feature type="region of interest" description="Disordered" evidence="1">
    <location>
        <begin position="199"/>
        <end position="223"/>
    </location>
</feature>
<name>A0A1H8WWV8_9EURY</name>
<accession>A0A1H8WWV8</accession>
<feature type="transmembrane region" description="Helical" evidence="2">
    <location>
        <begin position="156"/>
        <end position="185"/>
    </location>
</feature>
<dbReference type="AlphaFoldDB" id="A0A1H8WWV8"/>
<organism evidence="3 4">
    <name type="scientific">Halogranum amylolyticum</name>
    <dbReference type="NCBI Taxonomy" id="660520"/>
    <lineage>
        <taxon>Archaea</taxon>
        <taxon>Methanobacteriati</taxon>
        <taxon>Methanobacteriota</taxon>
        <taxon>Stenosarchaea group</taxon>
        <taxon>Halobacteria</taxon>
        <taxon>Halobacteriales</taxon>
        <taxon>Haloferacaceae</taxon>
    </lineage>
</organism>
<evidence type="ECO:0000256" key="1">
    <source>
        <dbReference type="SAM" id="MobiDB-lite"/>
    </source>
</evidence>
<sequence length="223" mass="23701">MLQECCLLTWLLSWLGITMALQNVFTLSSLWWHLSSRGPGGVFSPDETHEPLFTHTGQYSSMETATSRDVASRGENFYLHALLGAVVSVATSVIPFSPLLGGAVAGYLHNEGTDRGIQVGLVSGIIASLPLAAVFFLMFTIMSFGSLTTGEFAGPMFVVIMIGVILLVAAVYILGLSAIGGYIGAIYAESRAQARATEEFADTTHASARDDETIGTADDRTAK</sequence>
<dbReference type="Pfam" id="PF17647">
    <property type="entry name" value="DUF5518"/>
    <property type="match status" value="1"/>
</dbReference>
<keyword evidence="2" id="KW-0812">Transmembrane</keyword>
<gene>
    <name evidence="3" type="ORF">SAMN04487948_1512</name>
</gene>
<feature type="transmembrane region" description="Helical" evidence="2">
    <location>
        <begin position="120"/>
        <end position="144"/>
    </location>
</feature>
<feature type="transmembrane region" description="Helical" evidence="2">
    <location>
        <begin position="77"/>
        <end position="108"/>
    </location>
</feature>
<evidence type="ECO:0000313" key="4">
    <source>
        <dbReference type="Proteomes" id="UP000199126"/>
    </source>
</evidence>
<keyword evidence="4" id="KW-1185">Reference proteome</keyword>
<feature type="compositionally biased region" description="Basic and acidic residues" evidence="1">
    <location>
        <begin position="207"/>
        <end position="223"/>
    </location>
</feature>
<evidence type="ECO:0000256" key="2">
    <source>
        <dbReference type="SAM" id="Phobius"/>
    </source>
</evidence>